<dbReference type="Proteomes" id="UP000515163">
    <property type="component" value="Unplaced"/>
</dbReference>
<evidence type="ECO:0000259" key="1">
    <source>
        <dbReference type="PROSITE" id="PS50994"/>
    </source>
</evidence>
<dbReference type="PANTHER" id="PTHR37984:SF12">
    <property type="entry name" value="RIBONUCLEASE H"/>
    <property type="match status" value="1"/>
</dbReference>
<gene>
    <name evidence="3" type="primary">LOC116306693</name>
</gene>
<dbReference type="GeneID" id="116306693"/>
<dbReference type="Pfam" id="PF00665">
    <property type="entry name" value="rve"/>
    <property type="match status" value="1"/>
</dbReference>
<protein>
    <submittedName>
        <fullName evidence="3">Uncharacterized protein K02A2.6-like</fullName>
    </submittedName>
</protein>
<dbReference type="SUPFAM" id="SSF53098">
    <property type="entry name" value="Ribonuclease H-like"/>
    <property type="match status" value="1"/>
</dbReference>
<dbReference type="PROSITE" id="PS50994">
    <property type="entry name" value="INTEGRASE"/>
    <property type="match status" value="1"/>
</dbReference>
<dbReference type="InterPro" id="IPR036397">
    <property type="entry name" value="RNaseH_sf"/>
</dbReference>
<sequence length="329" mass="37558">MFIEGEQIVDAAAVVKETKEDPVLSRVLHYTKDGWPSKPEVDFLPYYNKRLELTHEDGVLLWDSRVVIPSALRPLLLDDLHAEHFEVVKMLARRYMWWPRMDQEIEDIVKSCVACQETAKAPAASQPAAWSWPVGPWKRLYLDFAGPFLNKMFLVIVDAFSKYVDNVPMSHATAANTIAALRHTFSYFGLPEHLVADNGSQFTSEELQKFLNDNGIQHTTTAPGHPATNGLAERYVGDFKDKLNKIGDTGEPLQTKLDRLLLTYRATPISLGKSSCELLMNRQPRLRFNALRAKQSKQEIKIFQDNLDNKPKFAQDQPVFVRDYRRGAR</sequence>
<accession>A0A6P8IZJ5</accession>
<dbReference type="GO" id="GO:0015074">
    <property type="term" value="P:DNA integration"/>
    <property type="evidence" value="ECO:0007669"/>
    <property type="project" value="InterPro"/>
</dbReference>
<keyword evidence="2" id="KW-1185">Reference proteome</keyword>
<dbReference type="InterPro" id="IPR012337">
    <property type="entry name" value="RNaseH-like_sf"/>
</dbReference>
<reference evidence="3" key="1">
    <citation type="submission" date="2025-08" db="UniProtKB">
        <authorList>
            <consortium name="RefSeq"/>
        </authorList>
    </citation>
    <scope>IDENTIFICATION</scope>
    <source>
        <tissue evidence="3">Tentacle</tissue>
    </source>
</reference>
<proteinExistence type="predicted"/>
<dbReference type="InterPro" id="IPR001584">
    <property type="entry name" value="Integrase_cat-core"/>
</dbReference>
<dbReference type="AlphaFoldDB" id="A0A6P8IZJ5"/>
<evidence type="ECO:0000313" key="2">
    <source>
        <dbReference type="Proteomes" id="UP000515163"/>
    </source>
</evidence>
<dbReference type="Gene3D" id="3.30.420.10">
    <property type="entry name" value="Ribonuclease H-like superfamily/Ribonuclease H"/>
    <property type="match status" value="1"/>
</dbReference>
<dbReference type="InParanoid" id="A0A6P8IZJ5"/>
<dbReference type="RefSeq" id="XP_031572639.1">
    <property type="nucleotide sequence ID" value="XM_031716779.1"/>
</dbReference>
<dbReference type="Pfam" id="PF17921">
    <property type="entry name" value="Integrase_H2C2"/>
    <property type="match status" value="1"/>
</dbReference>
<dbReference type="InterPro" id="IPR041588">
    <property type="entry name" value="Integrase_H2C2"/>
</dbReference>
<dbReference type="Gene3D" id="1.10.340.70">
    <property type="match status" value="1"/>
</dbReference>
<dbReference type="InterPro" id="IPR050951">
    <property type="entry name" value="Retrovirus_Pol_polyprotein"/>
</dbReference>
<feature type="domain" description="Integrase catalytic" evidence="1">
    <location>
        <begin position="132"/>
        <end position="292"/>
    </location>
</feature>
<dbReference type="PANTHER" id="PTHR37984">
    <property type="entry name" value="PROTEIN CBG26694"/>
    <property type="match status" value="1"/>
</dbReference>
<name>A0A6P8IZJ5_ACTTE</name>
<organism evidence="2 3">
    <name type="scientific">Actinia tenebrosa</name>
    <name type="common">Australian red waratah sea anemone</name>
    <dbReference type="NCBI Taxonomy" id="6105"/>
    <lineage>
        <taxon>Eukaryota</taxon>
        <taxon>Metazoa</taxon>
        <taxon>Cnidaria</taxon>
        <taxon>Anthozoa</taxon>
        <taxon>Hexacorallia</taxon>
        <taxon>Actiniaria</taxon>
        <taxon>Actiniidae</taxon>
        <taxon>Actinia</taxon>
    </lineage>
</organism>
<evidence type="ECO:0000313" key="3">
    <source>
        <dbReference type="RefSeq" id="XP_031572639.1"/>
    </source>
</evidence>
<dbReference type="GO" id="GO:0003676">
    <property type="term" value="F:nucleic acid binding"/>
    <property type="evidence" value="ECO:0007669"/>
    <property type="project" value="InterPro"/>
</dbReference>
<dbReference type="OrthoDB" id="5983221at2759"/>
<dbReference type="KEGG" id="aten:116306693"/>